<organism evidence="10 11">
    <name type="scientific">Seongchinamella sediminis</name>
    <dbReference type="NCBI Taxonomy" id="2283635"/>
    <lineage>
        <taxon>Bacteria</taxon>
        <taxon>Pseudomonadati</taxon>
        <taxon>Pseudomonadota</taxon>
        <taxon>Gammaproteobacteria</taxon>
        <taxon>Cellvibrionales</taxon>
        <taxon>Halieaceae</taxon>
        <taxon>Seongchinamella</taxon>
    </lineage>
</organism>
<dbReference type="InterPro" id="IPR001179">
    <property type="entry name" value="PPIase_FKBP_dom"/>
</dbReference>
<dbReference type="PROSITE" id="PS51257">
    <property type="entry name" value="PROKAR_LIPOPROTEIN"/>
    <property type="match status" value="1"/>
</dbReference>
<dbReference type="EMBL" id="QRAN01000017">
    <property type="protein sequence ID" value="RLQ20973.1"/>
    <property type="molecule type" value="Genomic_DNA"/>
</dbReference>
<evidence type="ECO:0000256" key="8">
    <source>
        <dbReference type="SAM" id="Coils"/>
    </source>
</evidence>
<feature type="domain" description="PPIase FKBP-type" evidence="9">
    <location>
        <begin position="162"/>
        <end position="248"/>
    </location>
</feature>
<evidence type="ECO:0000256" key="3">
    <source>
        <dbReference type="ARBA" id="ARBA00022729"/>
    </source>
</evidence>
<keyword evidence="4 6" id="KW-0697">Rotamase</keyword>
<evidence type="ECO:0000259" key="9">
    <source>
        <dbReference type="PROSITE" id="PS50059"/>
    </source>
</evidence>
<evidence type="ECO:0000256" key="2">
    <source>
        <dbReference type="ARBA" id="ARBA00006577"/>
    </source>
</evidence>
<keyword evidence="11" id="KW-1185">Reference proteome</keyword>
<dbReference type="Pfam" id="PF00254">
    <property type="entry name" value="FKBP_C"/>
    <property type="match status" value="1"/>
</dbReference>
<dbReference type="Pfam" id="PF01346">
    <property type="entry name" value="FKBP_N"/>
    <property type="match status" value="1"/>
</dbReference>
<dbReference type="GO" id="GO:0003755">
    <property type="term" value="F:peptidyl-prolyl cis-trans isomerase activity"/>
    <property type="evidence" value="ECO:0007669"/>
    <property type="project" value="UniProtKB-UniRule"/>
</dbReference>
<dbReference type="Gene3D" id="1.10.287.460">
    <property type="entry name" value="Peptidyl-prolyl cis-trans isomerase, FKBP-type, N-terminal domain"/>
    <property type="match status" value="1"/>
</dbReference>
<dbReference type="PROSITE" id="PS50059">
    <property type="entry name" value="FKBP_PPIASE"/>
    <property type="match status" value="1"/>
</dbReference>
<evidence type="ECO:0000256" key="5">
    <source>
        <dbReference type="ARBA" id="ARBA00023235"/>
    </source>
</evidence>
<dbReference type="SUPFAM" id="SSF54534">
    <property type="entry name" value="FKBP-like"/>
    <property type="match status" value="1"/>
</dbReference>
<proteinExistence type="inferred from homology"/>
<comment type="similarity">
    <text evidence="2 7">Belongs to the FKBP-type PPIase family.</text>
</comment>
<evidence type="ECO:0000256" key="1">
    <source>
        <dbReference type="ARBA" id="ARBA00000971"/>
    </source>
</evidence>
<evidence type="ECO:0000256" key="7">
    <source>
        <dbReference type="RuleBase" id="RU003915"/>
    </source>
</evidence>
<keyword evidence="3" id="KW-0732">Signal</keyword>
<evidence type="ECO:0000256" key="6">
    <source>
        <dbReference type="PROSITE-ProRule" id="PRU00277"/>
    </source>
</evidence>
<comment type="caution">
    <text evidence="10">The sequence shown here is derived from an EMBL/GenBank/DDBJ whole genome shotgun (WGS) entry which is preliminary data.</text>
</comment>
<dbReference type="Gene3D" id="3.10.50.40">
    <property type="match status" value="1"/>
</dbReference>
<reference evidence="10 11" key="1">
    <citation type="submission" date="2018-07" db="EMBL/GenBank/DDBJ databases">
        <title>Halioglobus sp. genome submission.</title>
        <authorList>
            <person name="Ye M.-Q."/>
            <person name="Du Z.-J."/>
        </authorList>
    </citation>
    <scope>NUCLEOTIDE SEQUENCE [LARGE SCALE GENOMIC DNA]</scope>
    <source>
        <strain evidence="10 11">U0301</strain>
    </source>
</reference>
<accession>A0A3L7DXI0</accession>
<name>A0A3L7DXI0_9GAMM</name>
<sequence length="257" mass="27440">MDEYMKKYALPLALAGLVSLQACNEQTASTETASTDTASAAEVTLENTDQRLSYGIAFGLGQRMAADGMPMDIDAFAAGFRDGAEGKESRMTQEEIQAEMQAYQEKMMAEQQAAQAALGEANLAAATTYLEENKAREGVVVTESGLQYEIVEAAEGPRPGPEDTVEVHYRGTLIDGTEFDSSYKRGETVTFGVGQVIPGWTEALQLMPVGSKWNLYIPPELGYGAGGAGQMIGPNSALIFEVELVSIPSQAEEDAAE</sequence>
<dbReference type="PANTHER" id="PTHR43811:SF19">
    <property type="entry name" value="39 KDA FK506-BINDING NUCLEAR PROTEIN"/>
    <property type="match status" value="1"/>
</dbReference>
<gene>
    <name evidence="10" type="ORF">DWB85_14700</name>
</gene>
<dbReference type="InterPro" id="IPR036944">
    <property type="entry name" value="PPIase_FKBP_N_sf"/>
</dbReference>
<dbReference type="InterPro" id="IPR000774">
    <property type="entry name" value="PPIase_FKBP_N"/>
</dbReference>
<evidence type="ECO:0000313" key="10">
    <source>
        <dbReference type="EMBL" id="RLQ20973.1"/>
    </source>
</evidence>
<dbReference type="OrthoDB" id="9814548at2"/>
<keyword evidence="8" id="KW-0175">Coiled coil</keyword>
<comment type="catalytic activity">
    <reaction evidence="1 6 7">
        <text>[protein]-peptidylproline (omega=180) = [protein]-peptidylproline (omega=0)</text>
        <dbReference type="Rhea" id="RHEA:16237"/>
        <dbReference type="Rhea" id="RHEA-COMP:10747"/>
        <dbReference type="Rhea" id="RHEA-COMP:10748"/>
        <dbReference type="ChEBI" id="CHEBI:83833"/>
        <dbReference type="ChEBI" id="CHEBI:83834"/>
        <dbReference type="EC" id="5.2.1.8"/>
    </reaction>
</comment>
<dbReference type="FunFam" id="3.10.50.40:FF:000045">
    <property type="entry name" value="Peptidyl-prolyl cis-trans isomerase"/>
    <property type="match status" value="1"/>
</dbReference>
<dbReference type="GO" id="GO:0006457">
    <property type="term" value="P:protein folding"/>
    <property type="evidence" value="ECO:0007669"/>
    <property type="project" value="InterPro"/>
</dbReference>
<dbReference type="AlphaFoldDB" id="A0A3L7DXI0"/>
<dbReference type="InterPro" id="IPR046357">
    <property type="entry name" value="PPIase_dom_sf"/>
</dbReference>
<protein>
    <recommendedName>
        <fullName evidence="7">Peptidyl-prolyl cis-trans isomerase</fullName>
        <ecNumber evidence="7">5.2.1.8</ecNumber>
    </recommendedName>
</protein>
<dbReference type="PANTHER" id="PTHR43811">
    <property type="entry name" value="FKBP-TYPE PEPTIDYL-PROLYL CIS-TRANS ISOMERASE FKPA"/>
    <property type="match status" value="1"/>
</dbReference>
<dbReference type="Proteomes" id="UP000265509">
    <property type="component" value="Unassembled WGS sequence"/>
</dbReference>
<feature type="coiled-coil region" evidence="8">
    <location>
        <begin position="93"/>
        <end position="120"/>
    </location>
</feature>
<evidence type="ECO:0000313" key="11">
    <source>
        <dbReference type="Proteomes" id="UP000265509"/>
    </source>
</evidence>
<evidence type="ECO:0000256" key="4">
    <source>
        <dbReference type="ARBA" id="ARBA00023110"/>
    </source>
</evidence>
<dbReference type="EC" id="5.2.1.8" evidence="7"/>
<keyword evidence="5 6" id="KW-0413">Isomerase</keyword>